<feature type="region of interest" description="Disordered" evidence="1">
    <location>
        <begin position="1"/>
        <end position="59"/>
    </location>
</feature>
<feature type="compositionally biased region" description="Acidic residues" evidence="1">
    <location>
        <begin position="170"/>
        <end position="181"/>
    </location>
</feature>
<evidence type="ECO:0000313" key="2">
    <source>
        <dbReference type="EMBL" id="KAJ3615384.1"/>
    </source>
</evidence>
<protein>
    <submittedName>
        <fullName evidence="2">Uncharacterized protein</fullName>
    </submittedName>
</protein>
<keyword evidence="3" id="KW-1185">Reference proteome</keyword>
<comment type="caution">
    <text evidence="2">The sequence shown here is derived from an EMBL/GenBank/DDBJ whole genome shotgun (WGS) entry which is preliminary data.</text>
</comment>
<reference evidence="2" key="1">
    <citation type="submission" date="2022-07" db="EMBL/GenBank/DDBJ databases">
        <title>Chromosome-level genome of Muraenolepis orangiensis.</title>
        <authorList>
            <person name="Kim J."/>
        </authorList>
    </citation>
    <scope>NUCLEOTIDE SEQUENCE</scope>
    <source>
        <strain evidence="2">KU_S4_2022</strain>
        <tissue evidence="2">Muscle</tissue>
    </source>
</reference>
<sequence>MPVPHNKASTVRSRKGSTVPSQKPPGAGLKVPKPPSKKKDEEDGPEQGEGWDDWTQGKALMKPPDQLELTEEELKEEFTKILTANNPHAPQNIVRYSFKDRSYKPISGVDQLAVHFTLEGNLLPVESDEARRQRARQAHTEDKLAAEAEVEQDEEKPETPVTEQTGAPEDPGEDEAAEEDRPDSVASKTGKKEQKVTNQFNFSERASQTLNNPLRERTCQTEPPPRCNFSASANQVTDNTT</sequence>
<feature type="region of interest" description="Disordered" evidence="1">
    <location>
        <begin position="123"/>
        <end position="241"/>
    </location>
</feature>
<feature type="compositionally biased region" description="Polar residues" evidence="1">
    <location>
        <begin position="7"/>
        <end position="21"/>
    </location>
</feature>
<feature type="compositionally biased region" description="Basic and acidic residues" evidence="1">
    <location>
        <begin position="128"/>
        <end position="146"/>
    </location>
</feature>
<dbReference type="Proteomes" id="UP001148018">
    <property type="component" value="Unassembled WGS sequence"/>
</dbReference>
<feature type="compositionally biased region" description="Polar residues" evidence="1">
    <location>
        <begin position="229"/>
        <end position="241"/>
    </location>
</feature>
<accession>A0A9Q0IY06</accession>
<proteinExistence type="predicted"/>
<dbReference type="OrthoDB" id="10261376at2759"/>
<evidence type="ECO:0000313" key="3">
    <source>
        <dbReference type="Proteomes" id="UP001148018"/>
    </source>
</evidence>
<evidence type="ECO:0000256" key="1">
    <source>
        <dbReference type="SAM" id="MobiDB-lite"/>
    </source>
</evidence>
<feature type="compositionally biased region" description="Polar residues" evidence="1">
    <location>
        <begin position="196"/>
        <end position="212"/>
    </location>
</feature>
<organism evidence="2 3">
    <name type="scientific">Muraenolepis orangiensis</name>
    <name type="common">Patagonian moray cod</name>
    <dbReference type="NCBI Taxonomy" id="630683"/>
    <lineage>
        <taxon>Eukaryota</taxon>
        <taxon>Metazoa</taxon>
        <taxon>Chordata</taxon>
        <taxon>Craniata</taxon>
        <taxon>Vertebrata</taxon>
        <taxon>Euteleostomi</taxon>
        <taxon>Actinopterygii</taxon>
        <taxon>Neopterygii</taxon>
        <taxon>Teleostei</taxon>
        <taxon>Neoteleostei</taxon>
        <taxon>Acanthomorphata</taxon>
        <taxon>Zeiogadaria</taxon>
        <taxon>Gadariae</taxon>
        <taxon>Gadiformes</taxon>
        <taxon>Muraenolepidoidei</taxon>
        <taxon>Muraenolepididae</taxon>
        <taxon>Muraenolepis</taxon>
    </lineage>
</organism>
<dbReference type="EMBL" id="JANIIK010000028">
    <property type="protein sequence ID" value="KAJ3615384.1"/>
    <property type="molecule type" value="Genomic_DNA"/>
</dbReference>
<feature type="compositionally biased region" description="Acidic residues" evidence="1">
    <location>
        <begin position="42"/>
        <end position="52"/>
    </location>
</feature>
<name>A0A9Q0IY06_9TELE</name>
<gene>
    <name evidence="2" type="ORF">NHX12_017256</name>
</gene>
<dbReference type="AlphaFoldDB" id="A0A9Q0IY06"/>